<keyword evidence="3" id="KW-1185">Reference proteome</keyword>
<dbReference type="Proteomes" id="UP000827092">
    <property type="component" value="Unassembled WGS sequence"/>
</dbReference>
<dbReference type="EMBL" id="JAFNEN010000195">
    <property type="protein sequence ID" value="KAG8190060.1"/>
    <property type="molecule type" value="Genomic_DNA"/>
</dbReference>
<sequence length="284" mass="32796">MEPVDIEGAITPLCPKESSPDASLTSDVIFDETQIISSSPIKKVTPKRVKKTEVTETPTKKRVRKSLNYNELVRYEILNKSLKENAFGRSIISFYEKAGYLDRNNRNKLASVIISLELEDNLDKRISSERFLELREAIIKIFPTETKETWYTPYQNVANERKINARGKLLDLYHNNRKNLIKSGLIAKRGYTENFSTLKPDETADESVADKLDWLSKSGVPYEKAYLYWKETVEVRNKQFQGHNLEIYQICRGIYECLSMQNVQNTTNRNGDIVSRKSIPEKNS</sequence>
<dbReference type="AlphaFoldDB" id="A0AAV6V062"/>
<reference evidence="2 3" key="1">
    <citation type="journal article" date="2022" name="Nat. Ecol. Evol.">
        <title>A masculinizing supergene underlies an exaggerated male reproductive morph in a spider.</title>
        <authorList>
            <person name="Hendrickx F."/>
            <person name="De Corte Z."/>
            <person name="Sonet G."/>
            <person name="Van Belleghem S.M."/>
            <person name="Kostlbacher S."/>
            <person name="Vangestel C."/>
        </authorList>
    </citation>
    <scope>NUCLEOTIDE SEQUENCE [LARGE SCALE GENOMIC DNA]</scope>
    <source>
        <strain evidence="2">W744_W776</strain>
    </source>
</reference>
<evidence type="ECO:0000313" key="2">
    <source>
        <dbReference type="EMBL" id="KAG8190060.1"/>
    </source>
</evidence>
<gene>
    <name evidence="2" type="ORF">JTE90_023032</name>
</gene>
<accession>A0AAV6V062</accession>
<comment type="caution">
    <text evidence="2">The sequence shown here is derived from an EMBL/GenBank/DDBJ whole genome shotgun (WGS) entry which is preliminary data.</text>
</comment>
<evidence type="ECO:0000256" key="1">
    <source>
        <dbReference type="SAM" id="MobiDB-lite"/>
    </source>
</evidence>
<name>A0AAV6V062_9ARAC</name>
<feature type="region of interest" description="Disordered" evidence="1">
    <location>
        <begin position="1"/>
        <end position="21"/>
    </location>
</feature>
<organism evidence="2 3">
    <name type="scientific">Oedothorax gibbosus</name>
    <dbReference type="NCBI Taxonomy" id="931172"/>
    <lineage>
        <taxon>Eukaryota</taxon>
        <taxon>Metazoa</taxon>
        <taxon>Ecdysozoa</taxon>
        <taxon>Arthropoda</taxon>
        <taxon>Chelicerata</taxon>
        <taxon>Arachnida</taxon>
        <taxon>Araneae</taxon>
        <taxon>Araneomorphae</taxon>
        <taxon>Entelegynae</taxon>
        <taxon>Araneoidea</taxon>
        <taxon>Linyphiidae</taxon>
        <taxon>Erigoninae</taxon>
        <taxon>Oedothorax</taxon>
    </lineage>
</organism>
<protein>
    <submittedName>
        <fullName evidence="2">Uncharacterized protein</fullName>
    </submittedName>
</protein>
<proteinExistence type="predicted"/>
<evidence type="ECO:0000313" key="3">
    <source>
        <dbReference type="Proteomes" id="UP000827092"/>
    </source>
</evidence>